<comment type="caution">
    <text evidence="6">The sequence shown here is derived from an EMBL/GenBank/DDBJ whole genome shotgun (WGS) entry which is preliminary data.</text>
</comment>
<dbReference type="InterPro" id="IPR027370">
    <property type="entry name" value="Znf-RING_euk"/>
</dbReference>
<dbReference type="SUPFAM" id="SSF57850">
    <property type="entry name" value="RING/U-box"/>
    <property type="match status" value="1"/>
</dbReference>
<dbReference type="Proteomes" id="UP000596742">
    <property type="component" value="Unassembled WGS sequence"/>
</dbReference>
<dbReference type="SMART" id="SM00184">
    <property type="entry name" value="RING"/>
    <property type="match status" value="1"/>
</dbReference>
<keyword evidence="1" id="KW-0479">Metal-binding</keyword>
<evidence type="ECO:0000256" key="2">
    <source>
        <dbReference type="ARBA" id="ARBA00022771"/>
    </source>
</evidence>
<dbReference type="Pfam" id="PF13445">
    <property type="entry name" value="zf-RING_UBOX"/>
    <property type="match status" value="1"/>
</dbReference>
<organism evidence="6 7">
    <name type="scientific">Mytilus galloprovincialis</name>
    <name type="common">Mediterranean mussel</name>
    <dbReference type="NCBI Taxonomy" id="29158"/>
    <lineage>
        <taxon>Eukaryota</taxon>
        <taxon>Metazoa</taxon>
        <taxon>Spiralia</taxon>
        <taxon>Lophotrochozoa</taxon>
        <taxon>Mollusca</taxon>
        <taxon>Bivalvia</taxon>
        <taxon>Autobranchia</taxon>
        <taxon>Pteriomorphia</taxon>
        <taxon>Mytilida</taxon>
        <taxon>Mytiloidea</taxon>
        <taxon>Mytilidae</taxon>
        <taxon>Mytilinae</taxon>
        <taxon>Mytilus</taxon>
    </lineage>
</organism>
<dbReference type="AlphaFoldDB" id="A0A8B6EEJ9"/>
<dbReference type="InterPro" id="IPR050143">
    <property type="entry name" value="TRIM/RBCC"/>
</dbReference>
<dbReference type="Gene3D" id="3.30.160.60">
    <property type="entry name" value="Classic Zinc Finger"/>
    <property type="match status" value="1"/>
</dbReference>
<sequence>MAARLKHNIEEDYLTCSICFNIFTDPRQLSCGHSYCIQCLVEYLKSTTSSKSCPTCRQAMNCPKSTEIQTWIQTLPQDLLLIGIINAVKKHDPDQDHDYDETINGGKTLQEKTVCDKHIKCFEYFCSDHQDILCSECVAELHKKCVSSPISELQLKALSELNEIHSNVVRNLKDMSEIEQKGILNLVSYQNKKEEKLFILSSLRKQFEKFSSLILTDIKAKETSLNWPEVNMKSVLKAIRIHRSHLEQFRDDIVTTTREINIAKKQKDVLEIHKAADTLLNKAEINYSCFRDYKISFESNDLLISSISKVKEVANIEISSDVDIDYHADETLSVIEPETDFMMYRKREFSVNQETHLYRSLSGICLLDNSLIIIDQYNNNAMKMTLDGECVGNCSLTEPYQVCKSGNTGIAITCWDKNVIFILDTEPILSIKKVVKTNKHYLGISGAGKDRYLVTSPDSSIDVISTSGEILFSIDSRKQSNIFSSLFRKSASVPVKAMLKDETVIMCDSIKKTLVCMDFVGRIFWQRKIPGISNFTCGPEEIYCTLSCSNRVLRLTFDGNIADNTFLNIRHPWAIDTQGQTIVITEDSPSEKYHIIKLE</sequence>
<dbReference type="OrthoDB" id="6118538at2759"/>
<reference evidence="6" key="1">
    <citation type="submission" date="2018-11" db="EMBL/GenBank/DDBJ databases">
        <authorList>
            <person name="Alioto T."/>
            <person name="Alioto T."/>
        </authorList>
    </citation>
    <scope>NUCLEOTIDE SEQUENCE</scope>
</reference>
<dbReference type="SMART" id="SM01197">
    <property type="entry name" value="FANCL_C"/>
    <property type="match status" value="1"/>
</dbReference>
<dbReference type="InterPro" id="IPR017907">
    <property type="entry name" value="Znf_RING_CS"/>
</dbReference>
<gene>
    <name evidence="6" type="ORF">MGAL_10B002559</name>
</gene>
<protein>
    <submittedName>
        <fullName evidence="6">Tripartite motif-containing protein 50/73/74</fullName>
    </submittedName>
</protein>
<proteinExistence type="predicted"/>
<name>A0A8B6EEJ9_MYTGA</name>
<dbReference type="PANTHER" id="PTHR24103">
    <property type="entry name" value="E3 UBIQUITIN-PROTEIN LIGASE TRIM"/>
    <property type="match status" value="1"/>
</dbReference>
<dbReference type="InterPro" id="IPR001841">
    <property type="entry name" value="Znf_RING"/>
</dbReference>
<evidence type="ECO:0000256" key="3">
    <source>
        <dbReference type="ARBA" id="ARBA00022833"/>
    </source>
</evidence>
<evidence type="ECO:0000259" key="5">
    <source>
        <dbReference type="PROSITE" id="PS50089"/>
    </source>
</evidence>
<dbReference type="Gene3D" id="3.30.40.10">
    <property type="entry name" value="Zinc/RING finger domain, C3HC4 (zinc finger)"/>
    <property type="match status" value="1"/>
</dbReference>
<accession>A0A8B6EEJ9</accession>
<keyword evidence="7" id="KW-1185">Reference proteome</keyword>
<keyword evidence="2 4" id="KW-0863">Zinc-finger</keyword>
<evidence type="ECO:0000313" key="6">
    <source>
        <dbReference type="EMBL" id="VDI32934.1"/>
    </source>
</evidence>
<evidence type="ECO:0000313" key="7">
    <source>
        <dbReference type="Proteomes" id="UP000596742"/>
    </source>
</evidence>
<dbReference type="SUPFAM" id="SSF63829">
    <property type="entry name" value="Calcium-dependent phosphotriesterase"/>
    <property type="match status" value="1"/>
</dbReference>
<dbReference type="GO" id="GO:0008270">
    <property type="term" value="F:zinc ion binding"/>
    <property type="evidence" value="ECO:0007669"/>
    <property type="project" value="UniProtKB-KW"/>
</dbReference>
<evidence type="ECO:0000256" key="1">
    <source>
        <dbReference type="ARBA" id="ARBA00022723"/>
    </source>
</evidence>
<dbReference type="SUPFAM" id="SSF57845">
    <property type="entry name" value="B-box zinc-binding domain"/>
    <property type="match status" value="1"/>
</dbReference>
<keyword evidence="3" id="KW-0862">Zinc</keyword>
<dbReference type="InterPro" id="IPR013083">
    <property type="entry name" value="Znf_RING/FYVE/PHD"/>
</dbReference>
<dbReference type="PROSITE" id="PS00518">
    <property type="entry name" value="ZF_RING_1"/>
    <property type="match status" value="1"/>
</dbReference>
<evidence type="ECO:0000256" key="4">
    <source>
        <dbReference type="PROSITE-ProRule" id="PRU00175"/>
    </source>
</evidence>
<dbReference type="PROSITE" id="PS50089">
    <property type="entry name" value="ZF_RING_2"/>
    <property type="match status" value="1"/>
</dbReference>
<feature type="domain" description="RING-type" evidence="5">
    <location>
        <begin position="16"/>
        <end position="57"/>
    </location>
</feature>
<dbReference type="EMBL" id="UYJE01004976">
    <property type="protein sequence ID" value="VDI32934.1"/>
    <property type="molecule type" value="Genomic_DNA"/>
</dbReference>